<dbReference type="Gene3D" id="1.10.287.110">
    <property type="entry name" value="DnaJ domain"/>
    <property type="match status" value="1"/>
</dbReference>
<dbReference type="SUPFAM" id="SSF46565">
    <property type="entry name" value="Chaperone J-domain"/>
    <property type="match status" value="1"/>
</dbReference>
<reference evidence="5" key="1">
    <citation type="submission" date="2020-01" db="EMBL/GenBank/DDBJ databases">
        <title>Development of genomics and gene disruption for Polysphondylium violaceum indicates a role for the polyketide synthase stlB in stalk morphogenesis.</title>
        <authorList>
            <person name="Narita B."/>
            <person name="Kawabe Y."/>
            <person name="Kin K."/>
            <person name="Saito T."/>
            <person name="Gibbs R."/>
            <person name="Kuspa A."/>
            <person name="Muzny D."/>
            <person name="Queller D."/>
            <person name="Richards S."/>
            <person name="Strassman J."/>
            <person name="Sucgang R."/>
            <person name="Worley K."/>
            <person name="Schaap P."/>
        </authorList>
    </citation>
    <scope>NUCLEOTIDE SEQUENCE</scope>
    <source>
        <strain evidence="5">QSvi11</strain>
    </source>
</reference>
<feature type="compositionally biased region" description="Acidic residues" evidence="4">
    <location>
        <begin position="16"/>
        <end position="50"/>
    </location>
</feature>
<keyword evidence="2" id="KW-0812">Transmembrane</keyword>
<organism evidence="5 6">
    <name type="scientific">Polysphondylium violaceum</name>
    <dbReference type="NCBI Taxonomy" id="133409"/>
    <lineage>
        <taxon>Eukaryota</taxon>
        <taxon>Amoebozoa</taxon>
        <taxon>Evosea</taxon>
        <taxon>Eumycetozoa</taxon>
        <taxon>Dictyostelia</taxon>
        <taxon>Dictyosteliales</taxon>
        <taxon>Dictyosteliaceae</taxon>
        <taxon>Polysphondylium</taxon>
    </lineage>
</organism>
<feature type="region of interest" description="Disordered" evidence="4">
    <location>
        <begin position="1"/>
        <end position="50"/>
    </location>
</feature>
<feature type="compositionally biased region" description="Basic and acidic residues" evidence="4">
    <location>
        <begin position="1"/>
        <end position="15"/>
    </location>
</feature>
<comment type="caution">
    <text evidence="5">The sequence shown here is derived from an EMBL/GenBank/DDBJ whole genome shotgun (WGS) entry which is preliminary data.</text>
</comment>
<dbReference type="Proteomes" id="UP000695562">
    <property type="component" value="Unassembled WGS sequence"/>
</dbReference>
<evidence type="ECO:0000256" key="3">
    <source>
        <dbReference type="ARBA" id="ARBA00023136"/>
    </source>
</evidence>
<evidence type="ECO:0000256" key="1">
    <source>
        <dbReference type="ARBA" id="ARBA00004370"/>
    </source>
</evidence>
<dbReference type="SUPFAM" id="SSF103506">
    <property type="entry name" value="Mitochondrial carrier"/>
    <property type="match status" value="1"/>
</dbReference>
<feature type="region of interest" description="Disordered" evidence="4">
    <location>
        <begin position="140"/>
        <end position="165"/>
    </location>
</feature>
<dbReference type="GO" id="GO:0016020">
    <property type="term" value="C:membrane"/>
    <property type="evidence" value="ECO:0007669"/>
    <property type="project" value="UniProtKB-SubCell"/>
</dbReference>
<sequence length="438" mass="51080">MNHQQEEKDYQKDIKEEEEEEEEEESQYDGEDSDEEDGDQEEQEQGNEEQESILLVIKASDNGKKDLYDNLKVHRNASKEEVQLSYDFLFKEYGMDSLTNRDLDEPNHQREKDLLISYFIISHDRFRVIYDDLLDKQQHQQQLENQQHQHLQENNQHIQKQPNSQYKKVSARDRIMGALRFYYGPSFFSVIKHPMTHISVLCQSRPYITDTLKMAKHYLGNFQARNLVEILSLSLFKDSVKHLAILPLSNSVFGTYSPFVSHILTYPLSLVSNLYLMNLGIPLKTIVSNLSFQDLFYGLPLKYTIRFAEAFIAQNLDYLEMFSQMVYVNNPSRYTEFFNKVMASPITKTIVIATLTCPLNVALIQYQSTLLGHICARAGILTPDSAFVLMSSVGLFSFMKNVYNNNNGIRIFYNGFVPFAFSKYFEIKKKNRENKKLN</sequence>
<evidence type="ECO:0008006" key="7">
    <source>
        <dbReference type="Google" id="ProtNLM"/>
    </source>
</evidence>
<accession>A0A8J4PTB0</accession>
<dbReference type="InterPro" id="IPR023395">
    <property type="entry name" value="MCP_dom_sf"/>
</dbReference>
<keyword evidence="3" id="KW-0472">Membrane</keyword>
<name>A0A8J4PTB0_9MYCE</name>
<comment type="subcellular location">
    <subcellularLocation>
        <location evidence="1">Membrane</location>
    </subcellularLocation>
</comment>
<dbReference type="InterPro" id="IPR036869">
    <property type="entry name" value="J_dom_sf"/>
</dbReference>
<evidence type="ECO:0000313" key="6">
    <source>
        <dbReference type="Proteomes" id="UP000695562"/>
    </source>
</evidence>
<keyword evidence="6" id="KW-1185">Reference proteome</keyword>
<evidence type="ECO:0000256" key="2">
    <source>
        <dbReference type="ARBA" id="ARBA00022692"/>
    </source>
</evidence>
<evidence type="ECO:0000313" key="5">
    <source>
        <dbReference type="EMBL" id="KAF2072579.1"/>
    </source>
</evidence>
<gene>
    <name evidence="5" type="ORF">CYY_006102</name>
</gene>
<dbReference type="AlphaFoldDB" id="A0A8J4PTB0"/>
<evidence type="ECO:0000256" key="4">
    <source>
        <dbReference type="SAM" id="MobiDB-lite"/>
    </source>
</evidence>
<feature type="compositionally biased region" description="Low complexity" evidence="4">
    <location>
        <begin position="140"/>
        <end position="157"/>
    </location>
</feature>
<proteinExistence type="predicted"/>
<dbReference type="EMBL" id="AJWJ01000267">
    <property type="protein sequence ID" value="KAF2072579.1"/>
    <property type="molecule type" value="Genomic_DNA"/>
</dbReference>
<protein>
    <recommendedName>
        <fullName evidence="7">Transmembrane protein</fullName>
    </recommendedName>
</protein>